<keyword evidence="2" id="KW-1185">Reference proteome</keyword>
<evidence type="ECO:0000313" key="2">
    <source>
        <dbReference type="Proteomes" id="UP000660454"/>
    </source>
</evidence>
<protein>
    <submittedName>
        <fullName evidence="1">Uncharacterized protein</fullName>
    </submittedName>
</protein>
<comment type="caution">
    <text evidence="1">The sequence shown here is derived from an EMBL/GenBank/DDBJ whole genome shotgun (WGS) entry which is preliminary data.</text>
</comment>
<accession>A0ABQ4GWN3</accession>
<sequence length="75" mass="7777">MRGTIAAPARGTAQKLPVRSPYQTIQPGVLAASARAASLPAVISSAMPILPFDVLPGTGPLPRCGRVKRRSLAFP</sequence>
<dbReference type="EMBL" id="BOOF01000044">
    <property type="protein sequence ID" value="GIH65835.1"/>
    <property type="molecule type" value="Genomic_DNA"/>
</dbReference>
<dbReference type="Proteomes" id="UP000660454">
    <property type="component" value="Unassembled WGS sequence"/>
</dbReference>
<organism evidence="1 2">
    <name type="scientific">Microbispora siamensis</name>
    <dbReference type="NCBI Taxonomy" id="564413"/>
    <lineage>
        <taxon>Bacteria</taxon>
        <taxon>Bacillati</taxon>
        <taxon>Actinomycetota</taxon>
        <taxon>Actinomycetes</taxon>
        <taxon>Streptosporangiales</taxon>
        <taxon>Streptosporangiaceae</taxon>
        <taxon>Microbispora</taxon>
    </lineage>
</organism>
<gene>
    <name evidence="1" type="ORF">Msi02_66520</name>
</gene>
<evidence type="ECO:0000313" key="1">
    <source>
        <dbReference type="EMBL" id="GIH65835.1"/>
    </source>
</evidence>
<proteinExistence type="predicted"/>
<reference evidence="1 2" key="1">
    <citation type="submission" date="2021-01" db="EMBL/GenBank/DDBJ databases">
        <title>Whole genome shotgun sequence of Microbispora siamensis NBRC 104113.</title>
        <authorList>
            <person name="Komaki H."/>
            <person name="Tamura T."/>
        </authorList>
    </citation>
    <scope>NUCLEOTIDE SEQUENCE [LARGE SCALE GENOMIC DNA]</scope>
    <source>
        <strain evidence="1 2">NBRC 104113</strain>
    </source>
</reference>
<name>A0ABQ4GWN3_9ACTN</name>